<protein>
    <submittedName>
        <fullName evidence="2">Uncharacterized protein</fullName>
    </submittedName>
</protein>
<accession>A0A1L4D4X7</accession>
<dbReference type="KEGG" id="saqi:AXG55_14540"/>
<dbReference type="EMBL" id="CP017835">
    <property type="protein sequence ID" value="APJ05237.1"/>
    <property type="molecule type" value="Genomic_DNA"/>
</dbReference>
<dbReference type="AlphaFoldDB" id="A0A1L4D4X7"/>
<evidence type="ECO:0000256" key="1">
    <source>
        <dbReference type="SAM" id="Coils"/>
    </source>
</evidence>
<dbReference type="RefSeq" id="WP_148698901.1">
    <property type="nucleotide sequence ID" value="NZ_CP017835.1"/>
</dbReference>
<dbReference type="OrthoDB" id="9828632at2"/>
<name>A0A1L4D4X7_9BACT</name>
<geneLocation type="plasmid" evidence="3">
    <name>pnonnen1</name>
</geneLocation>
<evidence type="ECO:0000313" key="2">
    <source>
        <dbReference type="EMBL" id="APJ05237.1"/>
    </source>
</evidence>
<feature type="coiled-coil region" evidence="1">
    <location>
        <begin position="49"/>
        <end position="76"/>
    </location>
</feature>
<keyword evidence="1" id="KW-0175">Coiled coil</keyword>
<dbReference type="Proteomes" id="UP000184731">
    <property type="component" value="Plasmid pnonnen1"/>
</dbReference>
<gene>
    <name evidence="2" type="ORF">AXG55_14540</name>
</gene>
<keyword evidence="2" id="KW-0614">Plasmid</keyword>
<reference evidence="2 3" key="1">
    <citation type="submission" date="2016-10" db="EMBL/GenBank/DDBJ databases">
        <title>Silvanigrella aquatica sp. nov., isolated from a freshwater lake located in the Black Forest, Germany, description of Silvanigrellaceae fam. nov., Silvanigrellales ord. nov., reclassification of the order Bdellovibrionales in the class Oligoflexia, reclassification of the families Bacteriovoracaceae and Halobacteriovoraceae in the new order Bacteriovoracales ord. nov., and reclassification of the family Pseudobacteriovoracaceae in the order Oligoflexiales.</title>
        <authorList>
            <person name="Hahn M.W."/>
            <person name="Schmidt J."/>
            <person name="Koll U."/>
            <person name="Rohde M."/>
            <person name="Verbag S."/>
            <person name="Pitt A."/>
            <person name="Nakai R."/>
            <person name="Naganuma T."/>
            <person name="Lang E."/>
        </authorList>
    </citation>
    <scope>NUCLEOTIDE SEQUENCE [LARGE SCALE GENOMIC DNA]</scope>
    <source>
        <strain evidence="2 3">MWH-Nonnen-W8red</strain>
        <plasmid evidence="3">Plasmid pnonnen1</plasmid>
    </source>
</reference>
<sequence length="136" mass="15625">MAKRVTISVKDSDYEKLKQSAESKGKKVIDLINKKVKGKSNIGKILKSNEEIILENSNLKKSINDLQNQINYLQKTIFEVGKLNTEYLAFTKTILTEIIKNTMKDRTKEKVEEAINNYLQIAQTESTNEMKKILVM</sequence>
<proteinExistence type="predicted"/>
<evidence type="ECO:0000313" key="3">
    <source>
        <dbReference type="Proteomes" id="UP000184731"/>
    </source>
</evidence>
<organism evidence="2 3">
    <name type="scientific">Silvanigrella aquatica</name>
    <dbReference type="NCBI Taxonomy" id="1915309"/>
    <lineage>
        <taxon>Bacteria</taxon>
        <taxon>Pseudomonadati</taxon>
        <taxon>Bdellovibrionota</taxon>
        <taxon>Oligoflexia</taxon>
        <taxon>Silvanigrellales</taxon>
        <taxon>Silvanigrellaceae</taxon>
        <taxon>Silvanigrella</taxon>
    </lineage>
</organism>
<keyword evidence="3" id="KW-1185">Reference proteome</keyword>